<reference evidence="3" key="1">
    <citation type="submission" date="2011-07" db="EMBL/GenBank/DDBJ databases">
        <authorList>
            <consortium name="Caenorhabditis brenneri Sequencing and Analysis Consortium"/>
            <person name="Wilson R.K."/>
        </authorList>
    </citation>
    <scope>NUCLEOTIDE SEQUENCE [LARGE SCALE GENOMIC DNA]</scope>
    <source>
        <strain evidence="3">PB2801</strain>
    </source>
</reference>
<dbReference type="InParanoid" id="G0MFG3"/>
<feature type="region of interest" description="Disordered" evidence="1">
    <location>
        <begin position="148"/>
        <end position="190"/>
    </location>
</feature>
<dbReference type="HOGENOM" id="CLU_1429182_0_0_1"/>
<feature type="compositionally biased region" description="Basic residues" evidence="1">
    <location>
        <begin position="178"/>
        <end position="190"/>
    </location>
</feature>
<name>G0MFG3_CAEBE</name>
<organism evidence="3">
    <name type="scientific">Caenorhabditis brenneri</name>
    <name type="common">Nematode worm</name>
    <dbReference type="NCBI Taxonomy" id="135651"/>
    <lineage>
        <taxon>Eukaryota</taxon>
        <taxon>Metazoa</taxon>
        <taxon>Ecdysozoa</taxon>
        <taxon>Nematoda</taxon>
        <taxon>Chromadorea</taxon>
        <taxon>Rhabditida</taxon>
        <taxon>Rhabditina</taxon>
        <taxon>Rhabditomorpha</taxon>
        <taxon>Rhabditoidea</taxon>
        <taxon>Rhabditidae</taxon>
        <taxon>Peloderinae</taxon>
        <taxon>Caenorhabditis</taxon>
    </lineage>
</organism>
<dbReference type="Proteomes" id="UP000008068">
    <property type="component" value="Unassembled WGS sequence"/>
</dbReference>
<evidence type="ECO:0000256" key="1">
    <source>
        <dbReference type="SAM" id="MobiDB-lite"/>
    </source>
</evidence>
<dbReference type="EMBL" id="GL379792">
    <property type="protein sequence ID" value="EGT54318.1"/>
    <property type="molecule type" value="Genomic_DNA"/>
</dbReference>
<sequence>MNYITCDSDIQFWASWIDSVVEVEVVTYNPRVPPPATATLDSVPVARVVPMKAGTVSRKATESTVIQNEDLKATIIQHATVIPLEPADSIQEGTVSERPKSENPAVATVISMDSTVAQEPGITETATVTHRPNVATVSQNTVHEVATVTPQKTADSIDEGTVSEQPKSEEPEISGTKKILKARQKRDKKK</sequence>
<gene>
    <name evidence="2" type="ORF">CAEBREN_25569</name>
</gene>
<keyword evidence="3" id="KW-1185">Reference proteome</keyword>
<dbReference type="AlphaFoldDB" id="G0MFG3"/>
<evidence type="ECO:0000313" key="2">
    <source>
        <dbReference type="EMBL" id="EGT54318.1"/>
    </source>
</evidence>
<evidence type="ECO:0000313" key="3">
    <source>
        <dbReference type="Proteomes" id="UP000008068"/>
    </source>
</evidence>
<accession>G0MFG3</accession>
<protein>
    <submittedName>
        <fullName evidence="2">Uncharacterized protein</fullName>
    </submittedName>
</protein>
<proteinExistence type="predicted"/>